<reference evidence="2 3" key="1">
    <citation type="submission" date="2018-10" db="EMBL/GenBank/DDBJ databases">
        <title>A high-quality apple genome assembly.</title>
        <authorList>
            <person name="Hu J."/>
        </authorList>
    </citation>
    <scope>NUCLEOTIDE SEQUENCE [LARGE SCALE GENOMIC DNA]</scope>
    <source>
        <strain evidence="3">cv. HFTH1</strain>
        <tissue evidence="2">Young leaf</tissue>
    </source>
</reference>
<protein>
    <recommendedName>
        <fullName evidence="4">FBD domain-containing protein</fullName>
    </recommendedName>
</protein>
<evidence type="ECO:0000313" key="3">
    <source>
        <dbReference type="Proteomes" id="UP000290289"/>
    </source>
</evidence>
<evidence type="ECO:0008006" key="4">
    <source>
        <dbReference type="Google" id="ProtNLM"/>
    </source>
</evidence>
<evidence type="ECO:0000313" key="2">
    <source>
        <dbReference type="EMBL" id="RXH97430.1"/>
    </source>
</evidence>
<accession>A0A498JPQ2</accession>
<evidence type="ECO:0000256" key="1">
    <source>
        <dbReference type="SAM" id="MobiDB-lite"/>
    </source>
</evidence>
<gene>
    <name evidence="2" type="ORF">DVH24_007776</name>
</gene>
<dbReference type="AlphaFoldDB" id="A0A498JPQ2"/>
<keyword evidence="3" id="KW-1185">Reference proteome</keyword>
<proteinExistence type="predicted"/>
<comment type="caution">
    <text evidence="2">The sequence shown here is derived from an EMBL/GenBank/DDBJ whole genome shotgun (WGS) entry which is preliminary data.</text>
</comment>
<feature type="region of interest" description="Disordered" evidence="1">
    <location>
        <begin position="1"/>
        <end position="33"/>
    </location>
</feature>
<dbReference type="PANTHER" id="PTHR31639">
    <property type="entry name" value="F-BOX PROTEIN-LIKE"/>
    <property type="match status" value="1"/>
</dbReference>
<organism evidence="2 3">
    <name type="scientific">Malus domestica</name>
    <name type="common">Apple</name>
    <name type="synonym">Pyrus malus</name>
    <dbReference type="NCBI Taxonomy" id="3750"/>
    <lineage>
        <taxon>Eukaryota</taxon>
        <taxon>Viridiplantae</taxon>
        <taxon>Streptophyta</taxon>
        <taxon>Embryophyta</taxon>
        <taxon>Tracheophyta</taxon>
        <taxon>Spermatophyta</taxon>
        <taxon>Magnoliopsida</taxon>
        <taxon>eudicotyledons</taxon>
        <taxon>Gunneridae</taxon>
        <taxon>Pentapetalae</taxon>
        <taxon>rosids</taxon>
        <taxon>fabids</taxon>
        <taxon>Rosales</taxon>
        <taxon>Rosaceae</taxon>
        <taxon>Amygdaloideae</taxon>
        <taxon>Maleae</taxon>
        <taxon>Malus</taxon>
    </lineage>
</organism>
<sequence length="356" mass="40778">MTVKPSSVNSCFKTRERVAPQGNPSESSSKRKTELDRFSNLLSDVIDQSLSRWPMKEAWKTSVLSSKWRYKTATLPHLVFDNQCFPTKPIATFEHLIKLVHQGPIATGPVVRWSLHQSRSAIKEFVLEVWRWNPDEMPSSLFSCQDLVISRIYNCFAQTSFHIQRIQDGLTHLKINAPNLQFFYFVGYFGDLNLENMLKLVQVCIDLDSDSIRLVPFSFSPLVKFFVHLPLIRRITTQNDFRGTSIYLALGLSSEAARILVYFSLSAQVLSAQCLLRSSPALQELEIMVCVDETDVQEGISWLDDYQNYQFSQLRLVKPTFLISAFKFKCAREDDSSLFLARACLSLYAEIIYLGP</sequence>
<feature type="compositionally biased region" description="Polar residues" evidence="1">
    <location>
        <begin position="1"/>
        <end position="12"/>
    </location>
</feature>
<dbReference type="Proteomes" id="UP000290289">
    <property type="component" value="Chromosome 5"/>
</dbReference>
<name>A0A498JPQ2_MALDO</name>
<dbReference type="PANTHER" id="PTHR31639:SF93">
    <property type="entry name" value="F-BOX_FBD_LRR PROTEIN"/>
    <property type="match status" value="1"/>
</dbReference>
<dbReference type="EMBL" id="RDQH01000331">
    <property type="protein sequence ID" value="RXH97430.1"/>
    <property type="molecule type" value="Genomic_DNA"/>
</dbReference>